<feature type="domain" description="Fungal calcium binding protein" evidence="2">
    <location>
        <begin position="25"/>
        <end position="78"/>
    </location>
</feature>
<comment type="caution">
    <text evidence="3">The sequence shown here is derived from an EMBL/GenBank/DDBJ whole genome shotgun (WGS) entry which is preliminary data.</text>
</comment>
<protein>
    <recommendedName>
        <fullName evidence="2">Fungal calcium binding protein domain-containing protein</fullName>
    </recommendedName>
</protein>
<dbReference type="Pfam" id="PF12192">
    <property type="entry name" value="CBP"/>
    <property type="match status" value="1"/>
</dbReference>
<proteinExistence type="predicted"/>
<gene>
    <name evidence="3" type="ORF">DFH07DRAFT_969811</name>
</gene>
<sequence>MQLSALALFALAATVSAGPLRLRQSTCDIATCVLDLAPTVVGCGSAAAQLGIDPVSDISCLIAAATDAVQLPSSCDGCASQFGSDVEGLF</sequence>
<evidence type="ECO:0000256" key="1">
    <source>
        <dbReference type="SAM" id="SignalP"/>
    </source>
</evidence>
<reference evidence="3" key="1">
    <citation type="submission" date="2023-03" db="EMBL/GenBank/DDBJ databases">
        <title>Massive genome expansion in bonnet fungi (Mycena s.s.) driven by repeated elements and novel gene families across ecological guilds.</title>
        <authorList>
            <consortium name="Lawrence Berkeley National Laboratory"/>
            <person name="Harder C.B."/>
            <person name="Miyauchi S."/>
            <person name="Viragh M."/>
            <person name="Kuo A."/>
            <person name="Thoen E."/>
            <person name="Andreopoulos B."/>
            <person name="Lu D."/>
            <person name="Skrede I."/>
            <person name="Drula E."/>
            <person name="Henrissat B."/>
            <person name="Morin E."/>
            <person name="Kohler A."/>
            <person name="Barry K."/>
            <person name="LaButti K."/>
            <person name="Morin E."/>
            <person name="Salamov A."/>
            <person name="Lipzen A."/>
            <person name="Mereny Z."/>
            <person name="Hegedus B."/>
            <person name="Baldrian P."/>
            <person name="Stursova M."/>
            <person name="Weitz H."/>
            <person name="Taylor A."/>
            <person name="Grigoriev I.V."/>
            <person name="Nagy L.G."/>
            <person name="Martin F."/>
            <person name="Kauserud H."/>
        </authorList>
    </citation>
    <scope>NUCLEOTIDE SEQUENCE</scope>
    <source>
        <strain evidence="3">CBHHK188m</strain>
    </source>
</reference>
<dbReference type="AlphaFoldDB" id="A0AAD7MRC6"/>
<evidence type="ECO:0000313" key="3">
    <source>
        <dbReference type="EMBL" id="KAJ7728589.1"/>
    </source>
</evidence>
<keyword evidence="4" id="KW-1185">Reference proteome</keyword>
<dbReference type="Proteomes" id="UP001215280">
    <property type="component" value="Unassembled WGS sequence"/>
</dbReference>
<accession>A0AAD7MRC6</accession>
<dbReference type="InterPro" id="IPR022013">
    <property type="entry name" value="CBP"/>
</dbReference>
<dbReference type="Gene3D" id="1.10.1740.120">
    <property type="match status" value="1"/>
</dbReference>
<evidence type="ECO:0000313" key="4">
    <source>
        <dbReference type="Proteomes" id="UP001215280"/>
    </source>
</evidence>
<organism evidence="3 4">
    <name type="scientific">Mycena maculata</name>
    <dbReference type="NCBI Taxonomy" id="230809"/>
    <lineage>
        <taxon>Eukaryota</taxon>
        <taxon>Fungi</taxon>
        <taxon>Dikarya</taxon>
        <taxon>Basidiomycota</taxon>
        <taxon>Agaricomycotina</taxon>
        <taxon>Agaricomycetes</taxon>
        <taxon>Agaricomycetidae</taxon>
        <taxon>Agaricales</taxon>
        <taxon>Marasmiineae</taxon>
        <taxon>Mycenaceae</taxon>
        <taxon>Mycena</taxon>
    </lineage>
</organism>
<keyword evidence="1" id="KW-0732">Signal</keyword>
<name>A0AAD7MRC6_9AGAR</name>
<dbReference type="EMBL" id="JARJLG010000204">
    <property type="protein sequence ID" value="KAJ7728589.1"/>
    <property type="molecule type" value="Genomic_DNA"/>
</dbReference>
<feature type="signal peptide" evidence="1">
    <location>
        <begin position="1"/>
        <end position="17"/>
    </location>
</feature>
<evidence type="ECO:0000259" key="2">
    <source>
        <dbReference type="Pfam" id="PF12192"/>
    </source>
</evidence>
<feature type="chain" id="PRO_5042055150" description="Fungal calcium binding protein domain-containing protein" evidence="1">
    <location>
        <begin position="18"/>
        <end position="90"/>
    </location>
</feature>